<evidence type="ECO:0000256" key="1">
    <source>
        <dbReference type="ARBA" id="ARBA00022729"/>
    </source>
</evidence>
<dbReference type="PROSITE" id="PS51724">
    <property type="entry name" value="SPOR"/>
    <property type="match status" value="1"/>
</dbReference>
<dbReference type="InterPro" id="IPR007730">
    <property type="entry name" value="SPOR-like_dom"/>
</dbReference>
<dbReference type="HAMAP" id="MF_02071">
    <property type="entry name" value="RlpA"/>
    <property type="match status" value="1"/>
</dbReference>
<gene>
    <name evidence="6" type="ORF">LCGC14_0101030</name>
</gene>
<evidence type="ECO:0000256" key="2">
    <source>
        <dbReference type="ARBA" id="ARBA00023239"/>
    </source>
</evidence>
<dbReference type="NCBIfam" id="TIGR00413">
    <property type="entry name" value="rlpA"/>
    <property type="match status" value="1"/>
</dbReference>
<dbReference type="SUPFAM" id="SSF110997">
    <property type="entry name" value="Sporulation related repeat"/>
    <property type="match status" value="1"/>
</dbReference>
<dbReference type="InterPro" id="IPR009009">
    <property type="entry name" value="RlpA-like_DPBB"/>
</dbReference>
<comment type="caution">
    <text evidence="6">The sequence shown here is derived from an EMBL/GenBank/DDBJ whole genome shotgun (WGS) entry which is preliminary data.</text>
</comment>
<evidence type="ECO:0000256" key="3">
    <source>
        <dbReference type="ARBA" id="ARBA00023316"/>
    </source>
</evidence>
<dbReference type="InterPro" id="IPR036908">
    <property type="entry name" value="RlpA-like_sf"/>
</dbReference>
<evidence type="ECO:0000259" key="5">
    <source>
        <dbReference type="PROSITE" id="PS51724"/>
    </source>
</evidence>
<dbReference type="FunFam" id="2.40.40.10:FF:000003">
    <property type="entry name" value="Endolytic peptidoglycan transglycosylase RlpA"/>
    <property type="match status" value="1"/>
</dbReference>
<sequence length="307" mass="33274">MKPASISILRTTLSCAVLLVLTACSSSPSTSPSGTVSAPAAGAPGPVRTVHDGPPSYMQDVSQIPDAVPVPHTGRYKAAPYNVLGRDYNPMQDGRDYREEGTASWYGTKFHGQNTANGELYDLYGMTAAHKTLPLPSYVQVTNLANNRKIIVRVNDRGPFYSDRIIDLSYAAAKKLGYADNGTAHVLVEGIDPIAWQQQNNPSYLVQSQPALANQPAEILPAEPIETGHTGYYLQVGAFSNAQSAEQLRQRLRGVVSANVFVSQTQQNARTLHRVRLGPVTSQDEARRLMETLRLANMGTPTLVTIN</sequence>
<dbReference type="GO" id="GO:0042834">
    <property type="term" value="F:peptidoglycan binding"/>
    <property type="evidence" value="ECO:0007669"/>
    <property type="project" value="InterPro"/>
</dbReference>
<dbReference type="Gene3D" id="2.40.40.10">
    <property type="entry name" value="RlpA-like domain"/>
    <property type="match status" value="1"/>
</dbReference>
<keyword evidence="1" id="KW-0732">Signal</keyword>
<organism evidence="6">
    <name type="scientific">marine sediment metagenome</name>
    <dbReference type="NCBI Taxonomy" id="412755"/>
    <lineage>
        <taxon>unclassified sequences</taxon>
        <taxon>metagenomes</taxon>
        <taxon>ecological metagenomes</taxon>
    </lineage>
</organism>
<dbReference type="CDD" id="cd22268">
    <property type="entry name" value="DPBB_RlpA-like"/>
    <property type="match status" value="1"/>
</dbReference>
<dbReference type="EMBL" id="LAZR01000028">
    <property type="protein sequence ID" value="KKO03182.1"/>
    <property type="molecule type" value="Genomic_DNA"/>
</dbReference>
<keyword evidence="2" id="KW-0456">Lyase</keyword>
<keyword evidence="3" id="KW-0961">Cell wall biogenesis/degradation</keyword>
<evidence type="ECO:0000313" key="6">
    <source>
        <dbReference type="EMBL" id="KKO03182.1"/>
    </source>
</evidence>
<dbReference type="Pfam" id="PF03330">
    <property type="entry name" value="DPBB_1"/>
    <property type="match status" value="1"/>
</dbReference>
<dbReference type="InterPro" id="IPR012997">
    <property type="entry name" value="RplA"/>
</dbReference>
<dbReference type="InterPro" id="IPR034718">
    <property type="entry name" value="RlpA"/>
</dbReference>
<dbReference type="InterPro" id="IPR036680">
    <property type="entry name" value="SPOR-like_sf"/>
</dbReference>
<proteinExistence type="inferred from homology"/>
<dbReference type="GO" id="GO:0071555">
    <property type="term" value="P:cell wall organization"/>
    <property type="evidence" value="ECO:0007669"/>
    <property type="project" value="UniProtKB-KW"/>
</dbReference>
<feature type="region of interest" description="Disordered" evidence="4">
    <location>
        <begin position="26"/>
        <end position="56"/>
    </location>
</feature>
<dbReference type="GO" id="GO:0016829">
    <property type="term" value="F:lyase activity"/>
    <property type="evidence" value="ECO:0007669"/>
    <property type="project" value="UniProtKB-KW"/>
</dbReference>
<dbReference type="PANTHER" id="PTHR34183:SF1">
    <property type="entry name" value="ENDOLYTIC PEPTIDOGLYCAN TRANSGLYCOSYLASE RLPA"/>
    <property type="match status" value="1"/>
</dbReference>
<dbReference type="SUPFAM" id="SSF50685">
    <property type="entry name" value="Barwin-like endoglucanases"/>
    <property type="match status" value="1"/>
</dbReference>
<dbReference type="AlphaFoldDB" id="A0A0F9XUX8"/>
<feature type="domain" description="SPOR" evidence="5">
    <location>
        <begin position="226"/>
        <end position="307"/>
    </location>
</feature>
<dbReference type="GO" id="GO:0009279">
    <property type="term" value="C:cell outer membrane"/>
    <property type="evidence" value="ECO:0007669"/>
    <property type="project" value="TreeGrafter"/>
</dbReference>
<evidence type="ECO:0000256" key="4">
    <source>
        <dbReference type="SAM" id="MobiDB-lite"/>
    </source>
</evidence>
<dbReference type="PROSITE" id="PS51257">
    <property type="entry name" value="PROKAR_LIPOPROTEIN"/>
    <property type="match status" value="1"/>
</dbReference>
<protein>
    <recommendedName>
        <fullName evidence="5">SPOR domain-containing protein</fullName>
    </recommendedName>
</protein>
<reference evidence="6" key="1">
    <citation type="journal article" date="2015" name="Nature">
        <title>Complex archaea that bridge the gap between prokaryotes and eukaryotes.</title>
        <authorList>
            <person name="Spang A."/>
            <person name="Saw J.H."/>
            <person name="Jorgensen S.L."/>
            <person name="Zaremba-Niedzwiedzka K."/>
            <person name="Martijn J."/>
            <person name="Lind A.E."/>
            <person name="van Eijk R."/>
            <person name="Schleper C."/>
            <person name="Guy L."/>
            <person name="Ettema T.J."/>
        </authorList>
    </citation>
    <scope>NUCLEOTIDE SEQUENCE</scope>
</reference>
<accession>A0A0F9XUX8</accession>
<dbReference type="Gene3D" id="3.30.70.1070">
    <property type="entry name" value="Sporulation related repeat"/>
    <property type="match status" value="1"/>
</dbReference>
<feature type="compositionally biased region" description="Low complexity" evidence="4">
    <location>
        <begin position="26"/>
        <end position="46"/>
    </location>
</feature>
<dbReference type="Pfam" id="PF05036">
    <property type="entry name" value="SPOR"/>
    <property type="match status" value="1"/>
</dbReference>
<name>A0A0F9XUX8_9ZZZZ</name>
<dbReference type="PANTHER" id="PTHR34183">
    <property type="entry name" value="ENDOLYTIC PEPTIDOGLYCAN TRANSGLYCOSYLASE RLPA"/>
    <property type="match status" value="1"/>
</dbReference>